<name>T1IR26_STRMM</name>
<keyword evidence="12" id="KW-0802">TPR repeat</keyword>
<dbReference type="Pfam" id="PF12862">
    <property type="entry name" value="ANAPC5"/>
    <property type="match status" value="1"/>
</dbReference>
<accession>T1IR26</accession>
<evidence type="ECO:0000256" key="3">
    <source>
        <dbReference type="ARBA" id="ARBA00004906"/>
    </source>
</evidence>
<keyword evidence="13" id="KW-0206">Cytoskeleton</keyword>
<dbReference type="GO" id="GO:0031145">
    <property type="term" value="P:anaphase-promoting complex-dependent catabolic process"/>
    <property type="evidence" value="ECO:0007669"/>
    <property type="project" value="TreeGrafter"/>
</dbReference>
<reference evidence="21" key="1">
    <citation type="submission" date="2011-05" db="EMBL/GenBank/DDBJ databases">
        <authorList>
            <person name="Richards S.R."/>
            <person name="Qu J."/>
            <person name="Jiang H."/>
            <person name="Jhangiani S.N."/>
            <person name="Agravi P."/>
            <person name="Goodspeed R."/>
            <person name="Gross S."/>
            <person name="Mandapat C."/>
            <person name="Jackson L."/>
            <person name="Mathew T."/>
            <person name="Pu L."/>
            <person name="Thornton R."/>
            <person name="Saada N."/>
            <person name="Wilczek-Boney K.B."/>
            <person name="Lee S."/>
            <person name="Kovar C."/>
            <person name="Wu Y."/>
            <person name="Scherer S.E."/>
            <person name="Worley K.C."/>
            <person name="Muzny D.M."/>
            <person name="Gibbs R."/>
        </authorList>
    </citation>
    <scope>NUCLEOTIDE SEQUENCE</scope>
    <source>
        <strain evidence="21">Brora</strain>
    </source>
</reference>
<keyword evidence="6" id="KW-0963">Cytoplasm</keyword>
<evidence type="ECO:0000256" key="10">
    <source>
        <dbReference type="ARBA" id="ARBA00022776"/>
    </source>
</evidence>
<evidence type="ECO:0000259" key="19">
    <source>
        <dbReference type="Pfam" id="PF21371"/>
    </source>
</evidence>
<evidence type="ECO:0000256" key="15">
    <source>
        <dbReference type="ARBA" id="ARBA00023306"/>
    </source>
</evidence>
<keyword evidence="9" id="KW-0677">Repeat</keyword>
<dbReference type="InterPro" id="IPR026000">
    <property type="entry name" value="Apc5_dom"/>
</dbReference>
<keyword evidence="7" id="KW-0597">Phosphoprotein</keyword>
<comment type="subcellular location">
    <subcellularLocation>
        <location evidence="2">Cytoplasm</location>
        <location evidence="2">Cytoskeleton</location>
        <location evidence="2">Spindle</location>
    </subcellularLocation>
    <subcellularLocation>
        <location evidence="1">Nucleus</location>
    </subcellularLocation>
</comment>
<evidence type="ECO:0000256" key="16">
    <source>
        <dbReference type="ARBA" id="ARBA00031069"/>
    </source>
</evidence>
<evidence type="ECO:0000256" key="1">
    <source>
        <dbReference type="ARBA" id="ARBA00004123"/>
    </source>
</evidence>
<evidence type="ECO:0000256" key="9">
    <source>
        <dbReference type="ARBA" id="ARBA00022737"/>
    </source>
</evidence>
<dbReference type="InterPro" id="IPR037679">
    <property type="entry name" value="Apc5"/>
</dbReference>
<comment type="similarity">
    <text evidence="4">Belongs to the APC5 family.</text>
</comment>
<evidence type="ECO:0000259" key="18">
    <source>
        <dbReference type="Pfam" id="PF12862"/>
    </source>
</evidence>
<dbReference type="STRING" id="126957.T1IR26"/>
<keyword evidence="11" id="KW-0833">Ubl conjugation pathway</keyword>
<evidence type="ECO:0000256" key="17">
    <source>
        <dbReference type="ARBA" id="ARBA00045696"/>
    </source>
</evidence>
<dbReference type="InterPro" id="IPR048968">
    <property type="entry name" value="Apc5_N"/>
</dbReference>
<keyword evidence="21" id="KW-1185">Reference proteome</keyword>
<proteinExistence type="inferred from homology"/>
<dbReference type="AlphaFoldDB" id="T1IR26"/>
<dbReference type="UniPathway" id="UPA00143"/>
<evidence type="ECO:0000256" key="4">
    <source>
        <dbReference type="ARBA" id="ARBA00007450"/>
    </source>
</evidence>
<organism evidence="20 21">
    <name type="scientific">Strigamia maritima</name>
    <name type="common">European centipede</name>
    <name type="synonym">Geophilus maritimus</name>
    <dbReference type="NCBI Taxonomy" id="126957"/>
    <lineage>
        <taxon>Eukaryota</taxon>
        <taxon>Metazoa</taxon>
        <taxon>Ecdysozoa</taxon>
        <taxon>Arthropoda</taxon>
        <taxon>Myriapoda</taxon>
        <taxon>Chilopoda</taxon>
        <taxon>Pleurostigmophora</taxon>
        <taxon>Geophilomorpha</taxon>
        <taxon>Linotaeniidae</taxon>
        <taxon>Strigamia</taxon>
    </lineage>
</organism>
<evidence type="ECO:0000256" key="11">
    <source>
        <dbReference type="ARBA" id="ARBA00022786"/>
    </source>
</evidence>
<keyword evidence="10" id="KW-0498">Mitosis</keyword>
<dbReference type="Gene3D" id="1.25.40.10">
    <property type="entry name" value="Tetratricopeptide repeat domain"/>
    <property type="match status" value="1"/>
</dbReference>
<dbReference type="GO" id="GO:0005680">
    <property type="term" value="C:anaphase-promoting complex"/>
    <property type="evidence" value="ECO:0007669"/>
    <property type="project" value="InterPro"/>
</dbReference>
<evidence type="ECO:0000256" key="2">
    <source>
        <dbReference type="ARBA" id="ARBA00004186"/>
    </source>
</evidence>
<evidence type="ECO:0000256" key="12">
    <source>
        <dbReference type="ARBA" id="ARBA00022803"/>
    </source>
</evidence>
<evidence type="ECO:0000256" key="13">
    <source>
        <dbReference type="ARBA" id="ARBA00023212"/>
    </source>
</evidence>
<comment type="function">
    <text evidence="17">Component of the anaphase promoting complex/cyclosome (APC/C), a cell cycle-regulated E3 ubiquitin ligase that controls progression through mitosis and the G1 phase of the cell cycle. The APC/C complex acts by mediating ubiquitination and subsequent degradation of target proteins: it mainly mediates the formation of 'Lys-11'-linked polyubiquitin chains and, to a lower extent, the formation of 'Lys-48'- and 'Lys-63'-linked polyubiquitin chains. The APC/C complex catalyzes assembly of branched 'Lys-11'-/'Lys-48'-linked branched ubiquitin chains on target proteins.</text>
</comment>
<keyword evidence="8" id="KW-0132">Cell division</keyword>
<protein>
    <recommendedName>
        <fullName evidence="5">Anaphase-promoting complex subunit 5</fullName>
    </recommendedName>
    <alternativeName>
        <fullName evidence="16">Cyclosome subunit 5</fullName>
    </alternativeName>
</protein>
<evidence type="ECO:0000256" key="14">
    <source>
        <dbReference type="ARBA" id="ARBA00023242"/>
    </source>
</evidence>
<dbReference type="Proteomes" id="UP000014500">
    <property type="component" value="Unassembled WGS sequence"/>
</dbReference>
<dbReference type="GO" id="GO:0005819">
    <property type="term" value="C:spindle"/>
    <property type="evidence" value="ECO:0007669"/>
    <property type="project" value="UniProtKB-SubCell"/>
</dbReference>
<dbReference type="InterPro" id="IPR019734">
    <property type="entry name" value="TPR_rpt"/>
</dbReference>
<keyword evidence="15" id="KW-0131">Cell cycle</keyword>
<feature type="domain" description="Anaphase-promoting complex subunit 5" evidence="18">
    <location>
        <begin position="251"/>
        <end position="348"/>
    </location>
</feature>
<dbReference type="eggNOG" id="KOG4322">
    <property type="taxonomic scope" value="Eukaryota"/>
</dbReference>
<dbReference type="InterPro" id="IPR011990">
    <property type="entry name" value="TPR-like_helical_dom_sf"/>
</dbReference>
<evidence type="ECO:0000256" key="8">
    <source>
        <dbReference type="ARBA" id="ARBA00022618"/>
    </source>
</evidence>
<dbReference type="GO" id="GO:0045842">
    <property type="term" value="P:positive regulation of mitotic metaphase/anaphase transition"/>
    <property type="evidence" value="ECO:0007669"/>
    <property type="project" value="TreeGrafter"/>
</dbReference>
<evidence type="ECO:0000313" key="20">
    <source>
        <dbReference type="EnsemblMetazoa" id="SMAR003508-PA"/>
    </source>
</evidence>
<dbReference type="GO" id="GO:0070979">
    <property type="term" value="P:protein K11-linked ubiquitination"/>
    <property type="evidence" value="ECO:0007669"/>
    <property type="project" value="TreeGrafter"/>
</dbReference>
<evidence type="ECO:0000256" key="5">
    <source>
        <dbReference type="ARBA" id="ARBA00016066"/>
    </source>
</evidence>
<feature type="domain" description="Anaphase-promoting complex subunit 5 N-terminal" evidence="19">
    <location>
        <begin position="65"/>
        <end position="175"/>
    </location>
</feature>
<dbReference type="PhylomeDB" id="T1IR26"/>
<dbReference type="EMBL" id="JH431327">
    <property type="status" value="NOT_ANNOTATED_CDS"/>
    <property type="molecule type" value="Genomic_DNA"/>
</dbReference>
<dbReference type="Pfam" id="PF21371">
    <property type="entry name" value="Apc5_N"/>
    <property type="match status" value="1"/>
</dbReference>
<dbReference type="GO" id="GO:0051301">
    <property type="term" value="P:cell division"/>
    <property type="evidence" value="ECO:0007669"/>
    <property type="project" value="UniProtKB-KW"/>
</dbReference>
<dbReference type="HOGENOM" id="CLU_020635_0_0_1"/>
<sequence>MSSLDVLSTLAAISGKKQIKENFTSHKISLLIMINEYCFQIGKRKSEPQKDYDGNAERFPKQQMRNIALNILRFIQGPDIELPELLKILQSNISPKFHETFKERLSEIYNQSLAGFIEYIQSVEILMVEPTPTVPIVHKSSVIGLFLRRMLLAFDKLSFSQVYKLHANFELYYQASLPESDDFHMDFNDTEQLRFESEKSKCRFSRKQAEYFISQQAAMIQSNEKEALPPDHLQDRIREILNYHPDLAEAHFLSYLNNIRVKEYCGAINHLYHCFDRNTLSNQDSKSCADDVGRSFRYAALNLAALHCRFGHKEEALAALREAITLAQETNDNFCLQHALSWLYRLEKDGREELLERSITKTGDLSLSYLTSLGIQSFAQHKAILATQPSEIFEFMMKSDILNCQHSMLELMANSFAQKAALWRTYGKNFMTNLSSQILLHLNTADPMRKGLFHSGEGICLALCNVAVCLIQQGQVKQSREILQHAETRFPSQSQYSHIWIFTQQLIDFDEAIKHGNWHEAEVAVQNMAVVNPTESNLRLAQMYLYRGDFANASKVITKLLDDDSREKETPEFQARTFILQSELHVLSRNYSAALTPLMHGLTICNEYHLDYLTCLFTLHIANVQLLLGISSQALTLLNQVMVSVLTNGSVLDRARANFLYAKCIMAQASKQEKEIRQNAWFAAIGIISNAIDDFNKIEAYDRVRDAMHIQARVYNELGFIAERNKCALNFRQLNEQYESTFQPRTQLL</sequence>
<dbReference type="PANTHER" id="PTHR12830">
    <property type="entry name" value="ANAPHASE-PROMOTING COMPLEX SUBUNIT 5"/>
    <property type="match status" value="1"/>
</dbReference>
<reference evidence="20" key="2">
    <citation type="submission" date="2015-02" db="UniProtKB">
        <authorList>
            <consortium name="EnsemblMetazoa"/>
        </authorList>
    </citation>
    <scope>IDENTIFICATION</scope>
</reference>
<evidence type="ECO:0000256" key="6">
    <source>
        <dbReference type="ARBA" id="ARBA00022490"/>
    </source>
</evidence>
<keyword evidence="14" id="KW-0539">Nucleus</keyword>
<evidence type="ECO:0000256" key="7">
    <source>
        <dbReference type="ARBA" id="ARBA00022553"/>
    </source>
</evidence>
<evidence type="ECO:0000313" key="21">
    <source>
        <dbReference type="Proteomes" id="UP000014500"/>
    </source>
</evidence>
<dbReference type="CDD" id="cd16270">
    <property type="entry name" value="Apc5_N"/>
    <property type="match status" value="1"/>
</dbReference>
<comment type="pathway">
    <text evidence="3">Protein modification; protein ubiquitination.</text>
</comment>
<dbReference type="EnsemblMetazoa" id="SMAR003508-RA">
    <property type="protein sequence ID" value="SMAR003508-PA"/>
    <property type="gene ID" value="SMAR003508"/>
</dbReference>
<dbReference type="SUPFAM" id="SSF48452">
    <property type="entry name" value="TPR-like"/>
    <property type="match status" value="1"/>
</dbReference>
<dbReference type="OMA" id="DANMGMA"/>
<dbReference type="PANTHER" id="PTHR12830:SF9">
    <property type="entry name" value="ANAPHASE-PROMOTING COMPLEX SUBUNIT 5"/>
    <property type="match status" value="1"/>
</dbReference>
<dbReference type="SMART" id="SM00028">
    <property type="entry name" value="TPR"/>
    <property type="match status" value="3"/>
</dbReference>